<dbReference type="InterPro" id="IPR002711">
    <property type="entry name" value="HNH"/>
</dbReference>
<gene>
    <name evidence="4" type="ORF">GCM10009741_05840</name>
</gene>
<evidence type="ECO:0000256" key="2">
    <source>
        <dbReference type="SAM" id="MobiDB-lite"/>
    </source>
</evidence>
<dbReference type="CDD" id="cd00085">
    <property type="entry name" value="HNHc"/>
    <property type="match status" value="1"/>
</dbReference>
<keyword evidence="4" id="KW-0255">Endonuclease</keyword>
<protein>
    <submittedName>
        <fullName evidence="4">HNH endonuclease signature motif containing protein</fullName>
    </submittedName>
</protein>
<evidence type="ECO:0000313" key="4">
    <source>
        <dbReference type="EMBL" id="GAA1511375.1"/>
    </source>
</evidence>
<organism evidence="4 5">
    <name type="scientific">Kribbella lupini</name>
    <dbReference type="NCBI Taxonomy" id="291602"/>
    <lineage>
        <taxon>Bacteria</taxon>
        <taxon>Bacillati</taxon>
        <taxon>Actinomycetota</taxon>
        <taxon>Actinomycetes</taxon>
        <taxon>Propionibacteriales</taxon>
        <taxon>Kribbellaceae</taxon>
        <taxon>Kribbella</taxon>
    </lineage>
</organism>
<dbReference type="EMBL" id="BAAANC010000001">
    <property type="protein sequence ID" value="GAA1511375.1"/>
    <property type="molecule type" value="Genomic_DNA"/>
</dbReference>
<accession>A0ABN2A4R5</accession>
<dbReference type="Proteomes" id="UP001500363">
    <property type="component" value="Unassembled WGS sequence"/>
</dbReference>
<dbReference type="GO" id="GO:0004519">
    <property type="term" value="F:endonuclease activity"/>
    <property type="evidence" value="ECO:0007669"/>
    <property type="project" value="UniProtKB-KW"/>
</dbReference>
<feature type="region of interest" description="Disordered" evidence="2">
    <location>
        <begin position="376"/>
        <end position="395"/>
    </location>
</feature>
<name>A0ABN2A4R5_9ACTN</name>
<dbReference type="SMART" id="SM00507">
    <property type="entry name" value="HNHc"/>
    <property type="match status" value="1"/>
</dbReference>
<dbReference type="Pfam" id="PF01844">
    <property type="entry name" value="HNH"/>
    <property type="match status" value="1"/>
</dbReference>
<keyword evidence="4" id="KW-0378">Hydrolase</keyword>
<comment type="similarity">
    <text evidence="1">Belongs to the Rv1128c/1148c/1588c/1702c/1945/3466 family.</text>
</comment>
<feature type="domain" description="HNH nuclease" evidence="3">
    <location>
        <begin position="315"/>
        <end position="365"/>
    </location>
</feature>
<evidence type="ECO:0000256" key="1">
    <source>
        <dbReference type="ARBA" id="ARBA00023450"/>
    </source>
</evidence>
<sequence length="395" mass="42282">MPYCDERPPWSMTGSELLSALDAAQTEITRLQTYRLQLLAALDTNGHAAEIGARDTIQLISVRHRLDPTEVRRDLRLATALPKYSEVQAALSTTEPSSPALHVAQAESIVTTLERIPAAAKVPVETLQVAEHELVKAAQTLAPADLRKLGKHLRDTLDTDGPEPAEARALAAETLWLRRGELGVEFGGYLAGDNAELFHTLIFAGAKPHQTPDGARDPRSRGKRQADALTAILTTAAATGTAAPAHGHIKPHITVTIALNDLTAGTGTGTLASGTTLSTSTIRRLACDAGIIPMVLGSNSEPLDVGTEHRFVTPAIRQTLNTRDKGCVICQAPTAICDAHHLTHWADGGPTTVTNLALLCKAHHIDVHQGHWTITMHQGHPQPTRPTWADKPKPP</sequence>
<keyword evidence="5" id="KW-1185">Reference proteome</keyword>
<evidence type="ECO:0000259" key="3">
    <source>
        <dbReference type="SMART" id="SM00507"/>
    </source>
</evidence>
<reference evidence="4 5" key="1">
    <citation type="journal article" date="2019" name="Int. J. Syst. Evol. Microbiol.">
        <title>The Global Catalogue of Microorganisms (GCM) 10K type strain sequencing project: providing services to taxonomists for standard genome sequencing and annotation.</title>
        <authorList>
            <consortium name="The Broad Institute Genomics Platform"/>
            <consortium name="The Broad Institute Genome Sequencing Center for Infectious Disease"/>
            <person name="Wu L."/>
            <person name="Ma J."/>
        </authorList>
    </citation>
    <scope>NUCLEOTIDE SEQUENCE [LARGE SCALE GENOMIC DNA]</scope>
    <source>
        <strain evidence="4 5">JCM 14303</strain>
    </source>
</reference>
<dbReference type="Gene3D" id="1.10.30.50">
    <property type="match status" value="1"/>
</dbReference>
<evidence type="ECO:0000313" key="5">
    <source>
        <dbReference type="Proteomes" id="UP001500363"/>
    </source>
</evidence>
<comment type="caution">
    <text evidence="4">The sequence shown here is derived from an EMBL/GenBank/DDBJ whole genome shotgun (WGS) entry which is preliminary data.</text>
</comment>
<dbReference type="InterPro" id="IPR003615">
    <property type="entry name" value="HNH_nuc"/>
</dbReference>
<dbReference type="InterPro" id="IPR003870">
    <property type="entry name" value="DUF222"/>
</dbReference>
<keyword evidence="4" id="KW-0540">Nuclease</keyword>
<dbReference type="Pfam" id="PF02720">
    <property type="entry name" value="DUF222"/>
    <property type="match status" value="1"/>
</dbReference>
<proteinExistence type="inferred from homology"/>